<reference evidence="2" key="1">
    <citation type="journal article" date="2023" name="Hortic. Res.">
        <title>A chromosome-level phased genome enabling allele-level studies in sweet orange: a case study on citrus Huanglongbing tolerance.</title>
        <authorList>
            <person name="Wu B."/>
            <person name="Yu Q."/>
            <person name="Deng Z."/>
            <person name="Duan Y."/>
            <person name="Luo F."/>
            <person name="Gmitter F. Jr."/>
        </authorList>
    </citation>
    <scope>NUCLEOTIDE SEQUENCE [LARGE SCALE GENOMIC DNA]</scope>
    <source>
        <strain evidence="2">cv. Valencia</strain>
    </source>
</reference>
<dbReference type="EMBL" id="CM039177">
    <property type="protein sequence ID" value="KAH9700575.1"/>
    <property type="molecule type" value="Genomic_DNA"/>
</dbReference>
<accession>A0ACB8IUF1</accession>
<sequence>MDFAGVNGGGSVDASSAEKDFVQCEKIVREWARSALEEEIEGDGHTLQDLLFFLHVPRTGGRTYFHCLVKKVYGAALECPRSYDKLRFDPRKPKCRLVATHDDYSIMSMLPREKTSVMTVLRHPVDRVFSAYEFSVEVASRFLVHPNLTSATELTKRIRAKHKGVSTLDIWPWKYLVPWMREDLFARRDARKMKGLSYVNSNDSYNVEEMAMPLHQFINEPVVLDTVHNGATFQVAGLTNNSYLAEAHDVRHCVQKFTILGEHVLQVAQKRLDNMLFVGLTEKHRESAKMFVNVVGPQVISQIASDSSMEGLSKIKSVTEQNSLLSDSELDSNYHQDGTSDQKTTENVSTENLEGIKKNMTVEKIMEEYKACISPLRNSQSVRRTNSLREISPANFSKEARLLVPDTVLQQIRSLNSLDLRLFKYAEGGAQERVQRFPRHQTLASHCISHMFCLFYTPVCKC</sequence>
<dbReference type="Proteomes" id="UP000829398">
    <property type="component" value="Chromosome 8"/>
</dbReference>
<name>A0ACB8IUF1_CITSI</name>
<keyword evidence="2" id="KW-1185">Reference proteome</keyword>
<evidence type="ECO:0000313" key="1">
    <source>
        <dbReference type="EMBL" id="KAH9700575.1"/>
    </source>
</evidence>
<gene>
    <name evidence="1" type="ORF">KPL71_024732</name>
</gene>
<evidence type="ECO:0000313" key="2">
    <source>
        <dbReference type="Proteomes" id="UP000829398"/>
    </source>
</evidence>
<protein>
    <submittedName>
        <fullName evidence="1">Protein-tyrosine sulfotransferase</fullName>
    </submittedName>
</protein>
<organism evidence="1 2">
    <name type="scientific">Citrus sinensis</name>
    <name type="common">Sweet orange</name>
    <name type="synonym">Citrus aurantium var. sinensis</name>
    <dbReference type="NCBI Taxonomy" id="2711"/>
    <lineage>
        <taxon>Eukaryota</taxon>
        <taxon>Viridiplantae</taxon>
        <taxon>Streptophyta</taxon>
        <taxon>Embryophyta</taxon>
        <taxon>Tracheophyta</taxon>
        <taxon>Spermatophyta</taxon>
        <taxon>Magnoliopsida</taxon>
        <taxon>eudicotyledons</taxon>
        <taxon>Gunneridae</taxon>
        <taxon>Pentapetalae</taxon>
        <taxon>rosids</taxon>
        <taxon>malvids</taxon>
        <taxon>Sapindales</taxon>
        <taxon>Rutaceae</taxon>
        <taxon>Aurantioideae</taxon>
        <taxon>Citrus</taxon>
    </lineage>
</organism>
<comment type="caution">
    <text evidence="1">The sequence shown here is derived from an EMBL/GenBank/DDBJ whole genome shotgun (WGS) entry which is preliminary data.</text>
</comment>
<proteinExistence type="predicted"/>